<gene>
    <name evidence="6" type="ORF">BYL167_LOCUS28531</name>
    <name evidence="7" type="ORF">GIL414_LOCUS32488</name>
</gene>
<dbReference type="FunFam" id="2.10.25.10:FF:000095">
    <property type="entry name" value="Notch, isoform B"/>
    <property type="match status" value="1"/>
</dbReference>
<evidence type="ECO:0000313" key="8">
    <source>
        <dbReference type="Proteomes" id="UP000681967"/>
    </source>
</evidence>
<reference evidence="6" key="1">
    <citation type="submission" date="2021-02" db="EMBL/GenBank/DDBJ databases">
        <authorList>
            <person name="Nowell W R."/>
        </authorList>
    </citation>
    <scope>NUCLEOTIDE SEQUENCE</scope>
</reference>
<dbReference type="Proteomes" id="UP000681720">
    <property type="component" value="Unassembled WGS sequence"/>
</dbReference>
<evidence type="ECO:0000256" key="2">
    <source>
        <dbReference type="ARBA" id="ARBA00022737"/>
    </source>
</evidence>
<dbReference type="PROSITE" id="PS00022">
    <property type="entry name" value="EGF_1"/>
    <property type="match status" value="2"/>
</dbReference>
<dbReference type="SMART" id="SM00181">
    <property type="entry name" value="EGF"/>
    <property type="match status" value="1"/>
</dbReference>
<dbReference type="PANTHER" id="PTHR24033">
    <property type="entry name" value="EGF-LIKE DOMAIN-CONTAINING PROTEIN"/>
    <property type="match status" value="1"/>
</dbReference>
<accession>A0A8S2U6U6</accession>
<keyword evidence="3 4" id="KW-1015">Disulfide bond</keyword>
<feature type="disulfide bond" evidence="4">
    <location>
        <begin position="8"/>
        <end position="17"/>
    </location>
</feature>
<dbReference type="Proteomes" id="UP000681967">
    <property type="component" value="Unassembled WGS sequence"/>
</dbReference>
<sequence>NDTLICLCPAGYTGSRCEAYNSLCVPNPCQFNGTCIPSGTTGYICICLPSFTGPQCNLVTNPCLYLP</sequence>
<dbReference type="Pfam" id="PF00008">
    <property type="entry name" value="EGF"/>
    <property type="match status" value="1"/>
</dbReference>
<dbReference type="PROSITE" id="PS50026">
    <property type="entry name" value="EGF_3"/>
    <property type="match status" value="2"/>
</dbReference>
<evidence type="ECO:0000259" key="5">
    <source>
        <dbReference type="PROSITE" id="PS50026"/>
    </source>
</evidence>
<dbReference type="InterPro" id="IPR051830">
    <property type="entry name" value="NOTCH_homolog"/>
</dbReference>
<feature type="domain" description="EGF-like" evidence="5">
    <location>
        <begin position="1"/>
        <end position="18"/>
    </location>
</feature>
<dbReference type="Gene3D" id="2.10.25.10">
    <property type="entry name" value="Laminin"/>
    <property type="match status" value="2"/>
</dbReference>
<dbReference type="InterPro" id="IPR000742">
    <property type="entry name" value="EGF"/>
</dbReference>
<comment type="caution">
    <text evidence="6">The sequence shown here is derived from an EMBL/GenBank/DDBJ whole genome shotgun (WGS) entry which is preliminary data.</text>
</comment>
<organism evidence="6 8">
    <name type="scientific">Rotaria magnacalcarata</name>
    <dbReference type="NCBI Taxonomy" id="392030"/>
    <lineage>
        <taxon>Eukaryota</taxon>
        <taxon>Metazoa</taxon>
        <taxon>Spiralia</taxon>
        <taxon>Gnathifera</taxon>
        <taxon>Rotifera</taxon>
        <taxon>Eurotatoria</taxon>
        <taxon>Bdelloidea</taxon>
        <taxon>Philodinida</taxon>
        <taxon>Philodinidae</taxon>
        <taxon>Rotaria</taxon>
    </lineage>
</organism>
<comment type="caution">
    <text evidence="4">Lacks conserved residue(s) required for the propagation of feature annotation.</text>
</comment>
<keyword evidence="1 4" id="KW-0245">EGF-like domain</keyword>
<evidence type="ECO:0000313" key="7">
    <source>
        <dbReference type="EMBL" id="CAF4452480.1"/>
    </source>
</evidence>
<feature type="non-terminal residue" evidence="6">
    <location>
        <position position="1"/>
    </location>
</feature>
<dbReference type="AlphaFoldDB" id="A0A8S2U6U6"/>
<evidence type="ECO:0000313" key="6">
    <source>
        <dbReference type="EMBL" id="CAF4327272.1"/>
    </source>
</evidence>
<name>A0A8S2U6U6_9BILA</name>
<dbReference type="SUPFAM" id="SSF57196">
    <property type="entry name" value="EGF/Laminin"/>
    <property type="match status" value="2"/>
</dbReference>
<dbReference type="EMBL" id="CAJOBH010040722">
    <property type="protein sequence ID" value="CAF4327272.1"/>
    <property type="molecule type" value="Genomic_DNA"/>
</dbReference>
<dbReference type="PANTHER" id="PTHR24033:SF224">
    <property type="entry name" value="C-TYPE LECTIN"/>
    <property type="match status" value="1"/>
</dbReference>
<feature type="non-terminal residue" evidence="6">
    <location>
        <position position="67"/>
    </location>
</feature>
<protein>
    <recommendedName>
        <fullName evidence="5">EGF-like domain-containing protein</fullName>
    </recommendedName>
</protein>
<proteinExistence type="predicted"/>
<feature type="disulfide bond" evidence="4">
    <location>
        <begin position="47"/>
        <end position="56"/>
    </location>
</feature>
<evidence type="ECO:0000256" key="3">
    <source>
        <dbReference type="ARBA" id="ARBA00023157"/>
    </source>
</evidence>
<evidence type="ECO:0000256" key="4">
    <source>
        <dbReference type="PROSITE-ProRule" id="PRU00076"/>
    </source>
</evidence>
<dbReference type="PROSITE" id="PS01186">
    <property type="entry name" value="EGF_2"/>
    <property type="match status" value="1"/>
</dbReference>
<feature type="domain" description="EGF-like" evidence="5">
    <location>
        <begin position="20"/>
        <end position="57"/>
    </location>
</feature>
<dbReference type="EMBL" id="CAJOBJ010069134">
    <property type="protein sequence ID" value="CAF4452480.1"/>
    <property type="molecule type" value="Genomic_DNA"/>
</dbReference>
<evidence type="ECO:0000256" key="1">
    <source>
        <dbReference type="ARBA" id="ARBA00022536"/>
    </source>
</evidence>
<keyword evidence="2" id="KW-0677">Repeat</keyword>